<organism evidence="1 2">
    <name type="scientific">Araneus ventricosus</name>
    <name type="common">Orbweaver spider</name>
    <name type="synonym">Epeira ventricosa</name>
    <dbReference type="NCBI Taxonomy" id="182803"/>
    <lineage>
        <taxon>Eukaryota</taxon>
        <taxon>Metazoa</taxon>
        <taxon>Ecdysozoa</taxon>
        <taxon>Arthropoda</taxon>
        <taxon>Chelicerata</taxon>
        <taxon>Arachnida</taxon>
        <taxon>Araneae</taxon>
        <taxon>Araneomorphae</taxon>
        <taxon>Entelegynae</taxon>
        <taxon>Araneoidea</taxon>
        <taxon>Araneidae</taxon>
        <taxon>Araneus</taxon>
    </lineage>
</organism>
<evidence type="ECO:0000313" key="2">
    <source>
        <dbReference type="Proteomes" id="UP000499080"/>
    </source>
</evidence>
<dbReference type="AlphaFoldDB" id="A0A4Y2T6Q9"/>
<comment type="caution">
    <text evidence="1">The sequence shown here is derived from an EMBL/GenBank/DDBJ whole genome shotgun (WGS) entry which is preliminary data.</text>
</comment>
<evidence type="ECO:0000313" key="1">
    <source>
        <dbReference type="EMBL" id="GBN95620.1"/>
    </source>
</evidence>
<dbReference type="Proteomes" id="UP000499080">
    <property type="component" value="Unassembled WGS sequence"/>
</dbReference>
<sequence length="156" mass="18071">MMRNFHCKEVERGHSDDAPFSFCKRSRVLRRCSIFIAGQGHSDDTPFFCKKSTPDDAPHFHAKVIQMMRCIFIARSRSHSDDTPFSLRRGQGFTPDEYSIALQEEVEGYSIDDAFSFARGWGMFRCSILLKPPFSFTEVIQMMLHFPLQRFKGSSR</sequence>
<dbReference type="EMBL" id="BGPR01026137">
    <property type="protein sequence ID" value="GBN95620.1"/>
    <property type="molecule type" value="Genomic_DNA"/>
</dbReference>
<protein>
    <submittedName>
        <fullName evidence="1">Uncharacterized protein</fullName>
    </submittedName>
</protein>
<name>A0A4Y2T6Q9_ARAVE</name>
<accession>A0A4Y2T6Q9</accession>
<keyword evidence="2" id="KW-1185">Reference proteome</keyword>
<proteinExistence type="predicted"/>
<reference evidence="1 2" key="1">
    <citation type="journal article" date="2019" name="Sci. Rep.">
        <title>Orb-weaving spider Araneus ventricosus genome elucidates the spidroin gene catalogue.</title>
        <authorList>
            <person name="Kono N."/>
            <person name="Nakamura H."/>
            <person name="Ohtoshi R."/>
            <person name="Moran D.A.P."/>
            <person name="Shinohara A."/>
            <person name="Yoshida Y."/>
            <person name="Fujiwara M."/>
            <person name="Mori M."/>
            <person name="Tomita M."/>
            <person name="Arakawa K."/>
        </authorList>
    </citation>
    <scope>NUCLEOTIDE SEQUENCE [LARGE SCALE GENOMIC DNA]</scope>
</reference>
<gene>
    <name evidence="1" type="ORF">AVEN_222870_1</name>
</gene>